<name>Q1IM25_KORVE</name>
<dbReference type="GO" id="GO:0003677">
    <property type="term" value="F:DNA binding"/>
    <property type="evidence" value="ECO:0007669"/>
    <property type="project" value="InterPro"/>
</dbReference>
<evidence type="ECO:0000313" key="3">
    <source>
        <dbReference type="EMBL" id="ABF41448.1"/>
    </source>
</evidence>
<dbReference type="GO" id="GO:0006313">
    <property type="term" value="P:DNA transposition"/>
    <property type="evidence" value="ECO:0007669"/>
    <property type="project" value="InterPro"/>
</dbReference>
<dbReference type="RefSeq" id="WP_011523249.1">
    <property type="nucleotide sequence ID" value="NC_008009.1"/>
</dbReference>
<dbReference type="eggNOG" id="COG3547">
    <property type="taxonomic scope" value="Bacteria"/>
</dbReference>
<dbReference type="InterPro" id="IPR047650">
    <property type="entry name" value="Transpos_IS110"/>
</dbReference>
<gene>
    <name evidence="3" type="ordered locus">Acid345_2447</name>
    <name evidence="4" type="ordered locus">Acid345_3074</name>
</gene>
<keyword evidence="5" id="KW-1185">Reference proteome</keyword>
<dbReference type="EMBL" id="CP000360">
    <property type="protein sequence ID" value="ABF41448.1"/>
    <property type="molecule type" value="Genomic_DNA"/>
</dbReference>
<feature type="domain" description="Transposase IS116/IS110/IS902 C-terminal" evidence="2">
    <location>
        <begin position="211"/>
        <end position="291"/>
    </location>
</feature>
<dbReference type="KEGG" id="aba:Acid345_2447"/>
<dbReference type="EMBL" id="CP000360">
    <property type="protein sequence ID" value="ABF42075.1"/>
    <property type="molecule type" value="Genomic_DNA"/>
</dbReference>
<feature type="domain" description="Transposase IS110-like N-terminal" evidence="1">
    <location>
        <begin position="6"/>
        <end position="144"/>
    </location>
</feature>
<evidence type="ECO:0000259" key="2">
    <source>
        <dbReference type="Pfam" id="PF02371"/>
    </source>
</evidence>
<proteinExistence type="predicted"/>
<dbReference type="Proteomes" id="UP000002432">
    <property type="component" value="Chromosome"/>
</dbReference>
<organism evidence="4 5">
    <name type="scientific">Koribacter versatilis (strain Ellin345)</name>
    <dbReference type="NCBI Taxonomy" id="204669"/>
    <lineage>
        <taxon>Bacteria</taxon>
        <taxon>Pseudomonadati</taxon>
        <taxon>Acidobacteriota</taxon>
        <taxon>Terriglobia</taxon>
        <taxon>Terriglobales</taxon>
        <taxon>Candidatus Korobacteraceae</taxon>
        <taxon>Candidatus Korobacter</taxon>
    </lineage>
</organism>
<dbReference type="InterPro" id="IPR003346">
    <property type="entry name" value="Transposase_20"/>
</dbReference>
<dbReference type="PANTHER" id="PTHR33055">
    <property type="entry name" value="TRANSPOSASE FOR INSERTION SEQUENCE ELEMENT IS1111A"/>
    <property type="match status" value="1"/>
</dbReference>
<dbReference type="AlphaFoldDB" id="Q1IM25"/>
<reference evidence="4" key="1">
    <citation type="submission" date="2006-04" db="EMBL/GenBank/DDBJ databases">
        <title>Complete sequence of Candidatus Koribacter versatilis Ellin345.</title>
        <authorList>
            <consortium name="US DOE Joint Genome Institute"/>
            <person name="Copeland A."/>
            <person name="Lucas S."/>
            <person name="Lapidus A."/>
            <person name="Barry K."/>
            <person name="Detter J.C."/>
            <person name="Glavina del Rio T."/>
            <person name="Hammon N."/>
            <person name="Israni S."/>
            <person name="Dalin E."/>
            <person name="Tice H."/>
            <person name="Pitluck S."/>
            <person name="Brettin T."/>
            <person name="Bruce D."/>
            <person name="Han C."/>
            <person name="Tapia R."/>
            <person name="Kiss H."/>
            <person name="Gilna P."/>
            <person name="Schmutz J."/>
            <person name="Larimer F."/>
            <person name="Land M."/>
            <person name="Hauser L."/>
            <person name="Kyrpides N."/>
            <person name="Lykidis A."/>
            <person name="Kuske C."/>
            <person name="Janssen P.H."/>
            <person name="Richardson P."/>
        </authorList>
    </citation>
    <scope>NUCLEOTIDE SEQUENCE</scope>
    <source>
        <strain evidence="4">Ellin345</strain>
    </source>
</reference>
<dbReference type="GO" id="GO:0004803">
    <property type="term" value="F:transposase activity"/>
    <property type="evidence" value="ECO:0007669"/>
    <property type="project" value="InterPro"/>
</dbReference>
<sequence length="343" mass="38360">MRIVAVGIDLGKTVFHLVAMGERNRVLVRRKFSRQQLLAYTANLEPTLIGTEACAGAHFLATALCAQGHDVRLMAAQFVKPYRKSNKSDFLDAETIADAVQKENMRFVPVKTDEQLDLQAMHRVRTRLVQRRTALINEIRGFLLERGIIFPAKPIHLRKQLPGVLEDATQNLTPRLRWLLSELAEEWKELEARIIAISDAIERISTSDPLCQRLRKIPGFGPLVSTATVAAIGNGSSFRRGRDFAAWLGVVPRQYSTGGKTALYGMSKRGNRYLRQLLIHGARAVLIRVKYDTAGLGQWIHKLAERAPRNKVIVAIANKLARIAWAVLAKGEPYRHQPLAAAV</sequence>
<evidence type="ECO:0000313" key="4">
    <source>
        <dbReference type="EMBL" id="ABF42075.1"/>
    </source>
</evidence>
<evidence type="ECO:0000313" key="5">
    <source>
        <dbReference type="Proteomes" id="UP000002432"/>
    </source>
</evidence>
<dbReference type="HOGENOM" id="CLU_036902_3_1_0"/>
<accession>Q1IM25</accession>
<dbReference type="PANTHER" id="PTHR33055:SF3">
    <property type="entry name" value="PUTATIVE TRANSPOSASE FOR IS117-RELATED"/>
    <property type="match status" value="1"/>
</dbReference>
<dbReference type="NCBIfam" id="NF033542">
    <property type="entry name" value="transpos_IS110"/>
    <property type="match status" value="1"/>
</dbReference>
<evidence type="ECO:0000259" key="1">
    <source>
        <dbReference type="Pfam" id="PF01548"/>
    </source>
</evidence>
<protein>
    <submittedName>
        <fullName evidence="4">Transposase IS116/IS110/IS902</fullName>
    </submittedName>
</protein>
<dbReference type="EnsemblBacteria" id="ABF42075">
    <property type="protein sequence ID" value="ABF42075"/>
    <property type="gene ID" value="Acid345_3074"/>
</dbReference>
<dbReference type="Pfam" id="PF02371">
    <property type="entry name" value="Transposase_20"/>
    <property type="match status" value="1"/>
</dbReference>
<dbReference type="Pfam" id="PF01548">
    <property type="entry name" value="DEDD_Tnp_IS110"/>
    <property type="match status" value="1"/>
</dbReference>
<dbReference type="KEGG" id="aba:Acid345_3074"/>
<reference evidence="4 5" key="2">
    <citation type="journal article" date="2009" name="Appl. Environ. Microbiol.">
        <title>Three genomes from the phylum Acidobacteria provide insight into the lifestyles of these microorganisms in soils.</title>
        <authorList>
            <person name="Ward N.L."/>
            <person name="Challacombe J.F."/>
            <person name="Janssen P.H."/>
            <person name="Henrissat B."/>
            <person name="Coutinho P.M."/>
            <person name="Wu M."/>
            <person name="Xie G."/>
            <person name="Haft D.H."/>
            <person name="Sait M."/>
            <person name="Badger J."/>
            <person name="Barabote R.D."/>
            <person name="Bradley B."/>
            <person name="Brettin T.S."/>
            <person name="Brinkac L.M."/>
            <person name="Bruce D."/>
            <person name="Creasy T."/>
            <person name="Daugherty S.C."/>
            <person name="Davidsen T.M."/>
            <person name="DeBoy R.T."/>
            <person name="Detter J.C."/>
            <person name="Dodson R.J."/>
            <person name="Durkin A.S."/>
            <person name="Ganapathy A."/>
            <person name="Gwinn-Giglio M."/>
            <person name="Han C.S."/>
            <person name="Khouri H."/>
            <person name="Kiss H."/>
            <person name="Kothari S.P."/>
            <person name="Madupu R."/>
            <person name="Nelson K.E."/>
            <person name="Nelson W.C."/>
            <person name="Paulsen I."/>
            <person name="Penn K."/>
            <person name="Ren Q."/>
            <person name="Rosovitz M.J."/>
            <person name="Selengut J.D."/>
            <person name="Shrivastava S."/>
            <person name="Sullivan S.A."/>
            <person name="Tapia R."/>
            <person name="Thompson L.S."/>
            <person name="Watkins K.L."/>
            <person name="Yang Q."/>
            <person name="Yu C."/>
            <person name="Zafar N."/>
            <person name="Zhou L."/>
            <person name="Kuske C.R."/>
        </authorList>
    </citation>
    <scope>NUCLEOTIDE SEQUENCE [LARGE SCALE GENOMIC DNA]</scope>
    <source>
        <strain evidence="4 5">Ellin345</strain>
    </source>
</reference>
<dbReference type="OrthoDB" id="5289737at2"/>
<dbReference type="EnsemblBacteria" id="ABF41448">
    <property type="protein sequence ID" value="ABF41448"/>
    <property type="gene ID" value="Acid345_2447"/>
</dbReference>
<dbReference type="InterPro" id="IPR002525">
    <property type="entry name" value="Transp_IS110-like_N"/>
</dbReference>